<evidence type="ECO:0000313" key="8">
    <source>
        <dbReference type="Proteomes" id="UP000178023"/>
    </source>
</evidence>
<proteinExistence type="inferred from homology"/>
<dbReference type="InterPro" id="IPR016171">
    <property type="entry name" value="Vanillyl_alc_oxidase_C-sub2"/>
</dbReference>
<dbReference type="SUPFAM" id="SSF56176">
    <property type="entry name" value="FAD-binding/transporter-associated domain-like"/>
    <property type="match status" value="1"/>
</dbReference>
<comment type="caution">
    <text evidence="7">The sequence shown here is derived from an EMBL/GenBank/DDBJ whole genome shotgun (WGS) entry which is preliminary data.</text>
</comment>
<dbReference type="SUPFAM" id="SSF55103">
    <property type="entry name" value="FAD-linked oxidases, C-terminal domain"/>
    <property type="match status" value="1"/>
</dbReference>
<dbReference type="InterPro" id="IPR036318">
    <property type="entry name" value="FAD-bd_PCMH-like_sf"/>
</dbReference>
<dbReference type="InterPro" id="IPR004113">
    <property type="entry name" value="FAD-bd_oxidored_4_C"/>
</dbReference>
<name>A0A1F8EYB4_9BACT</name>
<comment type="similarity">
    <text evidence="2">Belongs to the FAD-binding oxidoreductase/transferase type 4 family.</text>
</comment>
<evidence type="ECO:0000256" key="3">
    <source>
        <dbReference type="ARBA" id="ARBA00022630"/>
    </source>
</evidence>
<dbReference type="GO" id="GO:0071949">
    <property type="term" value="F:FAD binding"/>
    <property type="evidence" value="ECO:0007669"/>
    <property type="project" value="InterPro"/>
</dbReference>
<dbReference type="Pfam" id="PF02913">
    <property type="entry name" value="FAD-oxidase_C"/>
    <property type="match status" value="1"/>
</dbReference>
<keyword evidence="5" id="KW-0560">Oxidoreductase</keyword>
<dbReference type="GO" id="GO:1903457">
    <property type="term" value="P:lactate catabolic process"/>
    <property type="evidence" value="ECO:0007669"/>
    <property type="project" value="TreeGrafter"/>
</dbReference>
<dbReference type="PROSITE" id="PS51387">
    <property type="entry name" value="FAD_PCMH"/>
    <property type="match status" value="1"/>
</dbReference>
<dbReference type="AlphaFoldDB" id="A0A1F8EYB4"/>
<dbReference type="Pfam" id="PF01565">
    <property type="entry name" value="FAD_binding_4"/>
    <property type="match status" value="1"/>
</dbReference>
<organism evidence="7 8">
    <name type="scientific">Candidatus Yanofskybacteria bacterium RIFCSPHIGHO2_01_FULL_45_42</name>
    <dbReference type="NCBI Taxonomy" id="1802671"/>
    <lineage>
        <taxon>Bacteria</taxon>
        <taxon>Candidatus Yanofskyibacteriota</taxon>
    </lineage>
</organism>
<dbReference type="InterPro" id="IPR006094">
    <property type="entry name" value="Oxid_FAD_bind_N"/>
</dbReference>
<keyword evidence="3" id="KW-0285">Flavoprotein</keyword>
<evidence type="ECO:0000256" key="2">
    <source>
        <dbReference type="ARBA" id="ARBA00008000"/>
    </source>
</evidence>
<dbReference type="InterPro" id="IPR016164">
    <property type="entry name" value="FAD-linked_Oxase-like_C"/>
</dbReference>
<dbReference type="Gene3D" id="1.10.45.10">
    <property type="entry name" value="Vanillyl-alcohol Oxidase, Chain A, domain 4"/>
    <property type="match status" value="1"/>
</dbReference>
<reference evidence="7 8" key="1">
    <citation type="journal article" date="2016" name="Nat. Commun.">
        <title>Thousands of microbial genomes shed light on interconnected biogeochemical processes in an aquifer system.</title>
        <authorList>
            <person name="Anantharaman K."/>
            <person name="Brown C.T."/>
            <person name="Hug L.A."/>
            <person name="Sharon I."/>
            <person name="Castelle C.J."/>
            <person name="Probst A.J."/>
            <person name="Thomas B.C."/>
            <person name="Singh A."/>
            <person name="Wilkins M.J."/>
            <person name="Karaoz U."/>
            <person name="Brodie E.L."/>
            <person name="Williams K.H."/>
            <person name="Hubbard S.S."/>
            <person name="Banfield J.F."/>
        </authorList>
    </citation>
    <scope>NUCLEOTIDE SEQUENCE [LARGE SCALE GENOMIC DNA]</scope>
</reference>
<dbReference type="FunFam" id="3.30.70.2740:FF:000001">
    <property type="entry name" value="D-lactate dehydrogenase mitochondrial"/>
    <property type="match status" value="1"/>
</dbReference>
<evidence type="ECO:0000256" key="5">
    <source>
        <dbReference type="ARBA" id="ARBA00023002"/>
    </source>
</evidence>
<protein>
    <recommendedName>
        <fullName evidence="6">FAD-binding PCMH-type domain-containing protein</fullName>
    </recommendedName>
</protein>
<accession>A0A1F8EYB4</accession>
<dbReference type="Proteomes" id="UP000178023">
    <property type="component" value="Unassembled WGS sequence"/>
</dbReference>
<evidence type="ECO:0000256" key="1">
    <source>
        <dbReference type="ARBA" id="ARBA00001974"/>
    </source>
</evidence>
<sequence>MLKSELQKVVKGEVLDDEDALTKYSRDASLFKIKPQIAVWPKDSEDIQSLVRFVNDNTEKNLSLTARSAGTDMTGGPLNESIILDFLPHISRIKEVGDGYAVTQPGVFYRDFEKETLKRGFLLPSYPASREICSVGGMVANNSGGEKTLTYGDTGDYVEELKVVLSDGNEYLFRALNRAELEGKMKLENFEGEIYRRAYRLLEENYDLIKNAKPKVSKNSAGYLLWDIWDRNTFDLTKLFAGSQGTLGVITEIKFRLIKPKPYSRMLVVFLKDLKPLAEVVNRVLKYKPESFESYDDKTLKLVFRFLPDMLKLMGAKNLISLGWKFLPELKMLLTGGLPKLVLLAEFTGDDSDEVVRQVGQARKNLADMSLASRITKDAAEANKYWIIRRESFNLLRKVKGKRTAPFIDDVIVRPERLPEFLPKLEEILNRYKLNYTVAGHIGDGNFHIIPLVKLHDPNLRQIIPELSKKVYELVLGFDGSITGEHNDGLIRGTYLKQMYGSEIYSLFEEVKKIFDPNNIFNPGKKVGVNFEYALNHIEA</sequence>
<dbReference type="InterPro" id="IPR016169">
    <property type="entry name" value="FAD-bd_PCMH_sub2"/>
</dbReference>
<dbReference type="PANTHER" id="PTHR11748">
    <property type="entry name" value="D-LACTATE DEHYDROGENASE"/>
    <property type="match status" value="1"/>
</dbReference>
<evidence type="ECO:0000259" key="6">
    <source>
        <dbReference type="PROSITE" id="PS51387"/>
    </source>
</evidence>
<evidence type="ECO:0000256" key="4">
    <source>
        <dbReference type="ARBA" id="ARBA00022827"/>
    </source>
</evidence>
<dbReference type="PANTHER" id="PTHR11748:SF119">
    <property type="entry name" value="D-2-HYDROXYGLUTARATE DEHYDROGENASE"/>
    <property type="match status" value="1"/>
</dbReference>
<dbReference type="EMBL" id="MGJL01000046">
    <property type="protein sequence ID" value="OGN05851.1"/>
    <property type="molecule type" value="Genomic_DNA"/>
</dbReference>
<dbReference type="Gene3D" id="3.30.70.2740">
    <property type="match status" value="1"/>
</dbReference>
<dbReference type="InterPro" id="IPR016166">
    <property type="entry name" value="FAD-bd_PCMH"/>
</dbReference>
<dbReference type="Gene3D" id="3.30.465.10">
    <property type="match status" value="2"/>
</dbReference>
<feature type="domain" description="FAD-binding PCMH-type" evidence="6">
    <location>
        <begin position="31"/>
        <end position="260"/>
    </location>
</feature>
<evidence type="ECO:0000313" key="7">
    <source>
        <dbReference type="EMBL" id="OGN05851.1"/>
    </source>
</evidence>
<comment type="cofactor">
    <cofactor evidence="1">
        <name>FAD</name>
        <dbReference type="ChEBI" id="CHEBI:57692"/>
    </cofactor>
</comment>
<gene>
    <name evidence="7" type="ORF">A2750_02640</name>
</gene>
<keyword evidence="4" id="KW-0274">FAD</keyword>
<dbReference type="GO" id="GO:0004458">
    <property type="term" value="F:D-lactate dehydrogenase (cytochrome) activity"/>
    <property type="evidence" value="ECO:0007669"/>
    <property type="project" value="TreeGrafter"/>
</dbReference>
<dbReference type="GO" id="GO:0008720">
    <property type="term" value="F:D-lactate dehydrogenase (NAD+) activity"/>
    <property type="evidence" value="ECO:0007669"/>
    <property type="project" value="TreeGrafter"/>
</dbReference>